<dbReference type="InterPro" id="IPR036561">
    <property type="entry name" value="MAM33_sf"/>
</dbReference>
<keyword evidence="1" id="KW-1133">Transmembrane helix</keyword>
<name>A0AAV0DVF7_9ASTE</name>
<evidence type="ECO:0008006" key="4">
    <source>
        <dbReference type="Google" id="ProtNLM"/>
    </source>
</evidence>
<evidence type="ECO:0000313" key="3">
    <source>
        <dbReference type="Proteomes" id="UP001152523"/>
    </source>
</evidence>
<dbReference type="EMBL" id="CAMAPF010000148">
    <property type="protein sequence ID" value="CAH9108530.1"/>
    <property type="molecule type" value="Genomic_DNA"/>
</dbReference>
<evidence type="ECO:0000313" key="2">
    <source>
        <dbReference type="EMBL" id="CAH9108530.1"/>
    </source>
</evidence>
<dbReference type="Proteomes" id="UP001152523">
    <property type="component" value="Unassembled WGS sequence"/>
</dbReference>
<dbReference type="PANTHER" id="PTHR31365:SF2">
    <property type="entry name" value="OS01G0771100 PROTEIN"/>
    <property type="match status" value="1"/>
</dbReference>
<dbReference type="InterPro" id="IPR003428">
    <property type="entry name" value="MAM33"/>
</dbReference>
<dbReference type="GO" id="GO:0005759">
    <property type="term" value="C:mitochondrial matrix"/>
    <property type="evidence" value="ECO:0007669"/>
    <property type="project" value="InterPro"/>
</dbReference>
<dbReference type="Pfam" id="PF02330">
    <property type="entry name" value="MAM33"/>
    <property type="match status" value="1"/>
</dbReference>
<gene>
    <name evidence="2" type="ORF">CEPIT_LOCUS18348</name>
</gene>
<keyword evidence="1" id="KW-0812">Transmembrane</keyword>
<organism evidence="2 3">
    <name type="scientific">Cuscuta epithymum</name>
    <dbReference type="NCBI Taxonomy" id="186058"/>
    <lineage>
        <taxon>Eukaryota</taxon>
        <taxon>Viridiplantae</taxon>
        <taxon>Streptophyta</taxon>
        <taxon>Embryophyta</taxon>
        <taxon>Tracheophyta</taxon>
        <taxon>Spermatophyta</taxon>
        <taxon>Magnoliopsida</taxon>
        <taxon>eudicotyledons</taxon>
        <taxon>Gunneridae</taxon>
        <taxon>Pentapetalae</taxon>
        <taxon>asterids</taxon>
        <taxon>lamiids</taxon>
        <taxon>Solanales</taxon>
        <taxon>Convolvulaceae</taxon>
        <taxon>Cuscuteae</taxon>
        <taxon>Cuscuta</taxon>
        <taxon>Cuscuta subgen. Cuscuta</taxon>
    </lineage>
</organism>
<dbReference type="AlphaFoldDB" id="A0AAV0DVF7"/>
<reference evidence="2" key="1">
    <citation type="submission" date="2022-07" db="EMBL/GenBank/DDBJ databases">
        <authorList>
            <person name="Macas J."/>
            <person name="Novak P."/>
            <person name="Neumann P."/>
        </authorList>
    </citation>
    <scope>NUCLEOTIDE SEQUENCE</scope>
</reference>
<evidence type="ECO:0000256" key="1">
    <source>
        <dbReference type="SAM" id="Phobius"/>
    </source>
</evidence>
<comment type="caution">
    <text evidence="2">The sequence shown here is derived from an EMBL/GenBank/DDBJ whole genome shotgun (WGS) entry which is preliminary data.</text>
</comment>
<feature type="transmembrane region" description="Helical" evidence="1">
    <location>
        <begin position="337"/>
        <end position="363"/>
    </location>
</feature>
<accession>A0AAV0DVF7</accession>
<protein>
    <recommendedName>
        <fullName evidence="4">Mitochondrial glycoprotein</fullName>
    </recommendedName>
</protein>
<keyword evidence="1" id="KW-0472">Membrane</keyword>
<proteinExistence type="predicted"/>
<dbReference type="PANTHER" id="PTHR31365">
    <property type="entry name" value="EXPRESSED PROTEIN"/>
    <property type="match status" value="1"/>
</dbReference>
<dbReference type="Gene3D" id="3.10.280.10">
    <property type="entry name" value="Mitochondrial glycoprotein"/>
    <property type="match status" value="1"/>
</dbReference>
<keyword evidence="3" id="KW-1185">Reference proteome</keyword>
<dbReference type="SUPFAM" id="SSF54529">
    <property type="entry name" value="Mitochondrial glycoprotein MAM33-like"/>
    <property type="match status" value="1"/>
</dbReference>
<sequence length="371" mass="41662">MLCRTLTRAAGALWQRHSWNVPGVRLSTSTSRSSQVAAAISTVNRVILRSLKDHYLEVSKMTPPPKISPPSPFTVVKGALDGSGPVLKRTYENEEISISVMRLANIIPGGGDTNDDDGGMNQLFLHVDISKPGQRESLHFLCGLYPDALGIHSVSLRARDDAGFLEASNKYGGPSFEDVEERTRDALHAYIEERGISESLFPFLQAWLYVKDHRNLMRWFKTIGIFVEEGLPLVSIVRYRLKPRSGAGFRPSVFNFDIEDSEGEATKEASEVSGSDRQFCGVLTDEPRRRSSAQSDKGLIKEEYRSAVRPPPEPPPWIDREVGVLKMIFKRTVRKKFGIFVSYSIFYGLIFVLCLFTAFRFLLRTLVLSLQ</sequence>